<dbReference type="GO" id="GO:0016853">
    <property type="term" value="F:isomerase activity"/>
    <property type="evidence" value="ECO:0007669"/>
    <property type="project" value="UniProtKB-KW"/>
</dbReference>
<dbReference type="InterPro" id="IPR050312">
    <property type="entry name" value="IolE/XylAMocC-like"/>
</dbReference>
<dbReference type="Pfam" id="PF01261">
    <property type="entry name" value="AP_endonuc_2"/>
    <property type="match status" value="1"/>
</dbReference>
<dbReference type="PANTHER" id="PTHR12110">
    <property type="entry name" value="HYDROXYPYRUVATE ISOMERASE"/>
    <property type="match status" value="1"/>
</dbReference>
<dbReference type="EMBL" id="JBHUDY010000001">
    <property type="protein sequence ID" value="MFD1611451.1"/>
    <property type="molecule type" value="Genomic_DNA"/>
</dbReference>
<organism evidence="2 3">
    <name type="scientific">Sphingomonas tabacisoli</name>
    <dbReference type="NCBI Taxonomy" id="2249466"/>
    <lineage>
        <taxon>Bacteria</taxon>
        <taxon>Pseudomonadati</taxon>
        <taxon>Pseudomonadota</taxon>
        <taxon>Alphaproteobacteria</taxon>
        <taxon>Sphingomonadales</taxon>
        <taxon>Sphingomonadaceae</taxon>
        <taxon>Sphingomonas</taxon>
    </lineage>
</organism>
<proteinExistence type="predicted"/>
<evidence type="ECO:0000313" key="2">
    <source>
        <dbReference type="EMBL" id="MFD1611451.1"/>
    </source>
</evidence>
<dbReference type="SUPFAM" id="SSF51658">
    <property type="entry name" value="Xylose isomerase-like"/>
    <property type="match status" value="1"/>
</dbReference>
<name>A0ABW4I1J6_9SPHN</name>
<dbReference type="Proteomes" id="UP001597115">
    <property type="component" value="Unassembled WGS sequence"/>
</dbReference>
<dbReference type="Gene3D" id="3.20.20.150">
    <property type="entry name" value="Divalent-metal-dependent TIM barrel enzymes"/>
    <property type="match status" value="1"/>
</dbReference>
<reference evidence="3" key="1">
    <citation type="journal article" date="2019" name="Int. J. Syst. Evol. Microbiol.">
        <title>The Global Catalogue of Microorganisms (GCM) 10K type strain sequencing project: providing services to taxonomists for standard genome sequencing and annotation.</title>
        <authorList>
            <consortium name="The Broad Institute Genomics Platform"/>
            <consortium name="The Broad Institute Genome Sequencing Center for Infectious Disease"/>
            <person name="Wu L."/>
            <person name="Ma J."/>
        </authorList>
    </citation>
    <scope>NUCLEOTIDE SEQUENCE [LARGE SCALE GENOMIC DNA]</scope>
    <source>
        <strain evidence="3">CGMCC 1.16275</strain>
    </source>
</reference>
<dbReference type="InterPro" id="IPR036237">
    <property type="entry name" value="Xyl_isomerase-like_sf"/>
</dbReference>
<keyword evidence="3" id="KW-1185">Reference proteome</keyword>
<dbReference type="RefSeq" id="WP_380888045.1">
    <property type="nucleotide sequence ID" value="NZ_JBHUDY010000001.1"/>
</dbReference>
<dbReference type="InterPro" id="IPR013022">
    <property type="entry name" value="Xyl_isomerase-like_TIM-brl"/>
</dbReference>
<comment type="caution">
    <text evidence="2">The sequence shown here is derived from an EMBL/GenBank/DDBJ whole genome shotgun (WGS) entry which is preliminary data.</text>
</comment>
<feature type="domain" description="Xylose isomerase-like TIM barrel" evidence="1">
    <location>
        <begin position="26"/>
        <end position="249"/>
    </location>
</feature>
<protein>
    <submittedName>
        <fullName evidence="2">Sugar phosphate isomerase/epimerase family protein</fullName>
    </submittedName>
</protein>
<sequence length="292" mass="30983">MSAIGDRPWLSLAPQSFGENSPQEYLRAAATSGFGAVGLRTLGGAAEVTAAELPSLIIPSEVTEIARFLDGEGLVAHEIEFVALRPDTQVADFEAGISRGAALGGRYLVTCSHDPDQIRAAENLAALEELCASHSVRALVEFVSYSAISSLTAAKSLLDTSRSGAGILVDALHFHRSGSDLGALDPELVPCLQLCDAPSEHPTETDRLIAEARYHRLAPGQGTLDLGNLMSALPDAAISVEAPNRTLLKEIGPYAFADELLRRTNRLLGRILADSPVRSGSEDRKKLCMRTG</sequence>
<dbReference type="PANTHER" id="PTHR12110:SF48">
    <property type="entry name" value="BLL3656 PROTEIN"/>
    <property type="match status" value="1"/>
</dbReference>
<evidence type="ECO:0000259" key="1">
    <source>
        <dbReference type="Pfam" id="PF01261"/>
    </source>
</evidence>
<accession>A0ABW4I1J6</accession>
<gene>
    <name evidence="2" type="ORF">ACFSCW_06510</name>
</gene>
<keyword evidence="2" id="KW-0413">Isomerase</keyword>
<evidence type="ECO:0000313" key="3">
    <source>
        <dbReference type="Proteomes" id="UP001597115"/>
    </source>
</evidence>